<dbReference type="Gene3D" id="3.20.20.100">
    <property type="entry name" value="NADP-dependent oxidoreductase domain"/>
    <property type="match status" value="1"/>
</dbReference>
<dbReference type="SUPFAM" id="SSF51430">
    <property type="entry name" value="NAD(P)-linked oxidoreductase"/>
    <property type="match status" value="1"/>
</dbReference>
<dbReference type="Pfam" id="PF00248">
    <property type="entry name" value="Aldo_ket_red"/>
    <property type="match status" value="1"/>
</dbReference>
<reference evidence="3" key="1">
    <citation type="journal article" date="2023" name="Commun. Biol.">
        <title>Genome analysis of Parmales, the sister group of diatoms, reveals the evolutionary specialization of diatoms from phago-mixotrophs to photoautotrophs.</title>
        <authorList>
            <person name="Ban H."/>
            <person name="Sato S."/>
            <person name="Yoshikawa S."/>
            <person name="Yamada K."/>
            <person name="Nakamura Y."/>
            <person name="Ichinomiya M."/>
            <person name="Sato N."/>
            <person name="Blanc-Mathieu R."/>
            <person name="Endo H."/>
            <person name="Kuwata A."/>
            <person name="Ogata H."/>
        </authorList>
    </citation>
    <scope>NUCLEOTIDE SEQUENCE [LARGE SCALE GENOMIC DNA]</scope>
</reference>
<dbReference type="AlphaFoldDB" id="A0A9W7G1N9"/>
<comment type="caution">
    <text evidence="2">The sequence shown here is derived from an EMBL/GenBank/DDBJ whole genome shotgun (WGS) entry which is preliminary data.</text>
</comment>
<dbReference type="CDD" id="cd19071">
    <property type="entry name" value="AKR_AKR1-5-like"/>
    <property type="match status" value="1"/>
</dbReference>
<dbReference type="GO" id="GO:0016491">
    <property type="term" value="F:oxidoreductase activity"/>
    <property type="evidence" value="ECO:0007669"/>
    <property type="project" value="InterPro"/>
</dbReference>
<sequence>MPSVGFGCYKTPPSSTTEAVSLALRAGVRHIDGAQDYGNEKEIGRAIRDIGMQRSKLFLTSKISNDNQGELRKVTKSVKATLKSLDTAYLDCLYVHSPLPGSNLRLSTYAALQQLKEEGFCRSVGVANYGVSHLDEIVANGLDTPDVAMMELSFYNQRRGEVDWANKHGTKVVAASWSKLSGGFNWGTDADFKALNEISTRLGLTKAQVLVGWCTAKGIACVPRSGVGSDAERRAIEENSEDGLRRVLGERGMSEEDVRTLDGMEQRLTMGRLGRTDGWREEDVKGVGWDLSTVA</sequence>
<proteinExistence type="predicted"/>
<dbReference type="PANTHER" id="PTHR43827">
    <property type="entry name" value="2,5-DIKETO-D-GLUCONIC ACID REDUCTASE"/>
    <property type="match status" value="1"/>
</dbReference>
<dbReference type="PRINTS" id="PR00069">
    <property type="entry name" value="ALDKETRDTASE"/>
</dbReference>
<keyword evidence="3" id="KW-1185">Reference proteome</keyword>
<organism evidence="2 3">
    <name type="scientific">Triparma columacea</name>
    <dbReference type="NCBI Taxonomy" id="722753"/>
    <lineage>
        <taxon>Eukaryota</taxon>
        <taxon>Sar</taxon>
        <taxon>Stramenopiles</taxon>
        <taxon>Ochrophyta</taxon>
        <taxon>Bolidophyceae</taxon>
        <taxon>Parmales</taxon>
        <taxon>Triparmaceae</taxon>
        <taxon>Triparma</taxon>
    </lineage>
</organism>
<dbReference type="InterPro" id="IPR020471">
    <property type="entry name" value="AKR"/>
</dbReference>
<gene>
    <name evidence="2" type="ORF">TrCOL_g5212</name>
</gene>
<dbReference type="InterPro" id="IPR023210">
    <property type="entry name" value="NADP_OxRdtase_dom"/>
</dbReference>
<dbReference type="InterPro" id="IPR036812">
    <property type="entry name" value="NAD(P)_OxRdtase_dom_sf"/>
</dbReference>
<evidence type="ECO:0000313" key="3">
    <source>
        <dbReference type="Proteomes" id="UP001165065"/>
    </source>
</evidence>
<evidence type="ECO:0000313" key="2">
    <source>
        <dbReference type="EMBL" id="GMI32251.1"/>
    </source>
</evidence>
<name>A0A9W7G1N9_9STRA</name>
<dbReference type="OrthoDB" id="416253at2759"/>
<accession>A0A9W7G1N9</accession>
<dbReference type="EMBL" id="BRYA01000017">
    <property type="protein sequence ID" value="GMI32251.1"/>
    <property type="molecule type" value="Genomic_DNA"/>
</dbReference>
<dbReference type="PANTHER" id="PTHR43827:SF13">
    <property type="entry name" value="ALDO_KETO REDUCTASE FAMILY PROTEIN"/>
    <property type="match status" value="1"/>
</dbReference>
<evidence type="ECO:0000259" key="1">
    <source>
        <dbReference type="Pfam" id="PF00248"/>
    </source>
</evidence>
<dbReference type="Proteomes" id="UP001165065">
    <property type="component" value="Unassembled WGS sequence"/>
</dbReference>
<feature type="domain" description="NADP-dependent oxidoreductase" evidence="1">
    <location>
        <begin position="10"/>
        <end position="214"/>
    </location>
</feature>
<protein>
    <recommendedName>
        <fullName evidence="1">NADP-dependent oxidoreductase domain-containing protein</fullName>
    </recommendedName>
</protein>